<dbReference type="EMBL" id="WHOD01000055">
    <property type="protein sequence ID" value="NOU94417.1"/>
    <property type="molecule type" value="Genomic_DNA"/>
</dbReference>
<dbReference type="SUPFAM" id="SSF56281">
    <property type="entry name" value="Metallo-hydrolase/oxidoreductase"/>
    <property type="match status" value="1"/>
</dbReference>
<sequence length="189" mass="21084">MCYISLLRLIFEFMSIEDGDEIVAGNTILKFLLTPDHTPEHLSILVTDRVRGDDPWFLITGHTLMVGDVGRTELTGAAEDGARQLYNSVYNKLLQMPDHLELFAGAYAGSVCGRSLSGKPSSTIGFEKKNNKALQFKDEDAFVSFMLKEIPEQPASFREIRDFNRGFRAERPTIGMLKVGVFDACLTSL</sequence>
<dbReference type="GO" id="GO:0006749">
    <property type="term" value="P:glutathione metabolic process"/>
    <property type="evidence" value="ECO:0007669"/>
    <property type="project" value="TreeGrafter"/>
</dbReference>
<accession>A0A972K304</accession>
<evidence type="ECO:0008006" key="3">
    <source>
        <dbReference type="Google" id="ProtNLM"/>
    </source>
</evidence>
<dbReference type="AlphaFoldDB" id="A0A972K304"/>
<keyword evidence="2" id="KW-1185">Reference proteome</keyword>
<proteinExistence type="predicted"/>
<dbReference type="RefSeq" id="WP_171652604.1">
    <property type="nucleotide sequence ID" value="NZ_WHOD01000055.1"/>
</dbReference>
<evidence type="ECO:0000313" key="2">
    <source>
        <dbReference type="Proteomes" id="UP000641588"/>
    </source>
</evidence>
<dbReference type="PANTHER" id="PTHR43084">
    <property type="entry name" value="PERSULFIDE DIOXYGENASE ETHE1"/>
    <property type="match status" value="1"/>
</dbReference>
<dbReference type="InterPro" id="IPR036866">
    <property type="entry name" value="RibonucZ/Hydroxyglut_hydro"/>
</dbReference>
<dbReference type="Gene3D" id="3.60.15.10">
    <property type="entry name" value="Ribonuclease Z/Hydroxyacylglutathione hydrolase-like"/>
    <property type="match status" value="1"/>
</dbReference>
<organism evidence="1 2">
    <name type="scientific">Paenibacillus foliorum</name>
    <dbReference type="NCBI Taxonomy" id="2654974"/>
    <lineage>
        <taxon>Bacteria</taxon>
        <taxon>Bacillati</taxon>
        <taxon>Bacillota</taxon>
        <taxon>Bacilli</taxon>
        <taxon>Bacillales</taxon>
        <taxon>Paenibacillaceae</taxon>
        <taxon>Paenibacillus</taxon>
    </lineage>
</organism>
<dbReference type="GO" id="GO:0050313">
    <property type="term" value="F:sulfur dioxygenase activity"/>
    <property type="evidence" value="ECO:0007669"/>
    <property type="project" value="TreeGrafter"/>
</dbReference>
<gene>
    <name evidence="1" type="ORF">GC093_14485</name>
</gene>
<reference evidence="1" key="1">
    <citation type="submission" date="2019-10" db="EMBL/GenBank/DDBJ databases">
        <title>Description of Paenibacillus glebae sp. nov.</title>
        <authorList>
            <person name="Carlier A."/>
            <person name="Qi S."/>
        </authorList>
    </citation>
    <scope>NUCLEOTIDE SEQUENCE</scope>
    <source>
        <strain evidence="1">LMG 31456</strain>
    </source>
</reference>
<comment type="caution">
    <text evidence="1">The sequence shown here is derived from an EMBL/GenBank/DDBJ whole genome shotgun (WGS) entry which is preliminary data.</text>
</comment>
<dbReference type="GO" id="GO:0070813">
    <property type="term" value="P:hydrogen sulfide metabolic process"/>
    <property type="evidence" value="ECO:0007669"/>
    <property type="project" value="TreeGrafter"/>
</dbReference>
<dbReference type="Proteomes" id="UP000641588">
    <property type="component" value="Unassembled WGS sequence"/>
</dbReference>
<protein>
    <recommendedName>
        <fullName evidence="3">Metallo-beta-lactamase domain-containing protein</fullName>
    </recommendedName>
</protein>
<dbReference type="InterPro" id="IPR051682">
    <property type="entry name" value="Mito_Persulfide_Diox"/>
</dbReference>
<evidence type="ECO:0000313" key="1">
    <source>
        <dbReference type="EMBL" id="NOU94417.1"/>
    </source>
</evidence>
<name>A0A972K304_9BACL</name>
<dbReference type="PANTHER" id="PTHR43084:SF1">
    <property type="entry name" value="PERSULFIDE DIOXYGENASE ETHE1, MITOCHONDRIAL"/>
    <property type="match status" value="1"/>
</dbReference>